<evidence type="ECO:0000256" key="1">
    <source>
        <dbReference type="SAM" id="SignalP"/>
    </source>
</evidence>
<sequence>MSLRSVIAVLAVLMLPAWASPEVAGLPSPAPSRSDTAAELPPGWRWESYGGVQVGVPGEWGWDDRALRLDAWCIETDSERKPIVARPGAPVPAIGCPDGGNLIKNTGWVVGFGQAMPGEPEGVLNSGDRTTIRTAVVDVIVQTPAERRERIVATIHRVDVDAYRCPATHPISTTTQWRPPAGPDIAALRDVTSLSACRYELDPRGAIISSLRLDAGPAQRALQGVVRAPRGGGPDRPQDCSPEVAWGREAIVLRVESAAGLTEITVRYSSCVGHGFDDGGTVRGLTPAAMAPFTSGANTVPGLSAQIAEALSPRPSASGS</sequence>
<organism evidence="2 3">
    <name type="scientific">Actinoplanes italicus</name>
    <dbReference type="NCBI Taxonomy" id="113567"/>
    <lineage>
        <taxon>Bacteria</taxon>
        <taxon>Bacillati</taxon>
        <taxon>Actinomycetota</taxon>
        <taxon>Actinomycetes</taxon>
        <taxon>Micromonosporales</taxon>
        <taxon>Micromonosporaceae</taxon>
        <taxon>Actinoplanes</taxon>
    </lineage>
</organism>
<dbReference type="RefSeq" id="WP_106329932.1">
    <property type="nucleotide sequence ID" value="NZ_BOMO01000161.1"/>
</dbReference>
<proteinExistence type="predicted"/>
<name>A0A2T0JWW9_9ACTN</name>
<evidence type="ECO:0000313" key="3">
    <source>
        <dbReference type="Proteomes" id="UP000239415"/>
    </source>
</evidence>
<keyword evidence="3" id="KW-1185">Reference proteome</keyword>
<dbReference type="OrthoDB" id="3294467at2"/>
<dbReference type="EMBL" id="PVMZ01000029">
    <property type="protein sequence ID" value="PRX12230.1"/>
    <property type="molecule type" value="Genomic_DNA"/>
</dbReference>
<reference evidence="2 3" key="1">
    <citation type="submission" date="2018-03" db="EMBL/GenBank/DDBJ databases">
        <title>Genomic Encyclopedia of Archaeal and Bacterial Type Strains, Phase II (KMG-II): from individual species to whole genera.</title>
        <authorList>
            <person name="Goeker M."/>
        </authorList>
    </citation>
    <scope>NUCLEOTIDE SEQUENCE [LARGE SCALE GENOMIC DNA]</scope>
    <source>
        <strain evidence="2 3">DSM 43146</strain>
    </source>
</reference>
<comment type="caution">
    <text evidence="2">The sequence shown here is derived from an EMBL/GenBank/DDBJ whole genome shotgun (WGS) entry which is preliminary data.</text>
</comment>
<accession>A0A2T0JWW9</accession>
<feature type="signal peptide" evidence="1">
    <location>
        <begin position="1"/>
        <end position="19"/>
    </location>
</feature>
<evidence type="ECO:0008006" key="4">
    <source>
        <dbReference type="Google" id="ProtNLM"/>
    </source>
</evidence>
<dbReference type="Proteomes" id="UP000239415">
    <property type="component" value="Unassembled WGS sequence"/>
</dbReference>
<gene>
    <name evidence="2" type="ORF">CLV67_12987</name>
</gene>
<feature type="chain" id="PRO_5015716392" description="Trypsin" evidence="1">
    <location>
        <begin position="20"/>
        <end position="320"/>
    </location>
</feature>
<dbReference type="AlphaFoldDB" id="A0A2T0JWW9"/>
<keyword evidence="1" id="KW-0732">Signal</keyword>
<protein>
    <recommendedName>
        <fullName evidence="4">Trypsin</fullName>
    </recommendedName>
</protein>
<evidence type="ECO:0000313" key="2">
    <source>
        <dbReference type="EMBL" id="PRX12230.1"/>
    </source>
</evidence>